<dbReference type="InterPro" id="IPR019657">
    <property type="entry name" value="ComFB"/>
</dbReference>
<evidence type="ECO:0000313" key="1">
    <source>
        <dbReference type="EMBL" id="VAW59739.1"/>
    </source>
</evidence>
<protein>
    <recommendedName>
        <fullName evidence="2">Competence protein ComFB</fullName>
    </recommendedName>
</protein>
<dbReference type="AlphaFoldDB" id="A0A3B0XDS2"/>
<organism evidence="1">
    <name type="scientific">hydrothermal vent metagenome</name>
    <dbReference type="NCBI Taxonomy" id="652676"/>
    <lineage>
        <taxon>unclassified sequences</taxon>
        <taxon>metagenomes</taxon>
        <taxon>ecological metagenomes</taxon>
    </lineage>
</organism>
<dbReference type="EMBL" id="UOFH01000103">
    <property type="protein sequence ID" value="VAW59739.1"/>
    <property type="molecule type" value="Genomic_DNA"/>
</dbReference>
<name>A0A3B0XDS2_9ZZZZ</name>
<gene>
    <name evidence="1" type="ORF">MNBD_GAMMA08-1491</name>
</gene>
<sequence length="100" mass="11872">MDFTSIHNFYEHLVIDYLQLEVIPNLPNQSTDFILDVACYALTKLPSRYMRHEIDMAFYLESEERGKMVDEVKRVVDDAVIYITENFNKNDRYDKNLGTE</sequence>
<reference evidence="1" key="1">
    <citation type="submission" date="2018-06" db="EMBL/GenBank/DDBJ databases">
        <authorList>
            <person name="Zhirakovskaya E."/>
        </authorList>
    </citation>
    <scope>NUCLEOTIDE SEQUENCE</scope>
</reference>
<proteinExistence type="predicted"/>
<dbReference type="Pfam" id="PF10719">
    <property type="entry name" value="ComFB"/>
    <property type="match status" value="1"/>
</dbReference>
<accession>A0A3B0XDS2</accession>
<evidence type="ECO:0008006" key="2">
    <source>
        <dbReference type="Google" id="ProtNLM"/>
    </source>
</evidence>